<gene>
    <name evidence="10" type="primary">RNAS1</name>
</gene>
<dbReference type="PROSITE" id="PS00127">
    <property type="entry name" value="RNASE_PANCREATIC"/>
    <property type="match status" value="1"/>
</dbReference>
<dbReference type="InterPro" id="IPR023412">
    <property type="entry name" value="RNaseA_domain"/>
</dbReference>
<name>C1BKN7_OSMMO</name>
<evidence type="ECO:0000256" key="1">
    <source>
        <dbReference type="ARBA" id="ARBA00004613"/>
    </source>
</evidence>
<dbReference type="PANTHER" id="PTHR11437:SF10">
    <property type="entry name" value="ANGIOGENIN-RELATED"/>
    <property type="match status" value="1"/>
</dbReference>
<dbReference type="GO" id="GO:0016787">
    <property type="term" value="F:hydrolase activity"/>
    <property type="evidence" value="ECO:0007669"/>
    <property type="project" value="UniProtKB-KW"/>
</dbReference>
<dbReference type="Gene3D" id="3.10.130.10">
    <property type="entry name" value="Ribonuclease A-like domain"/>
    <property type="match status" value="1"/>
</dbReference>
<comment type="similarity">
    <text evidence="2 8">Belongs to the pancreatic ribonuclease family.</text>
</comment>
<keyword evidence="8" id="KW-0732">Signal</keyword>
<evidence type="ECO:0000313" key="10">
    <source>
        <dbReference type="EMBL" id="ACO09590.1"/>
    </source>
</evidence>
<feature type="chain" id="PRO_5007749788" evidence="8">
    <location>
        <begin position="18"/>
        <end position="149"/>
    </location>
</feature>
<feature type="signal peptide" evidence="8">
    <location>
        <begin position="1"/>
        <end position="17"/>
    </location>
</feature>
<dbReference type="GO" id="GO:0050829">
    <property type="term" value="P:defense response to Gram-negative bacterium"/>
    <property type="evidence" value="ECO:0007669"/>
    <property type="project" value="TreeGrafter"/>
</dbReference>
<dbReference type="SMART" id="SM00092">
    <property type="entry name" value="RNAse_Pc"/>
    <property type="match status" value="1"/>
</dbReference>
<dbReference type="SUPFAM" id="SSF54076">
    <property type="entry name" value="RNase A-like"/>
    <property type="match status" value="1"/>
</dbReference>
<dbReference type="GO" id="GO:0005576">
    <property type="term" value="C:extracellular region"/>
    <property type="evidence" value="ECO:0007669"/>
    <property type="project" value="UniProtKB-SubCell"/>
</dbReference>
<evidence type="ECO:0000256" key="7">
    <source>
        <dbReference type="ARBA" id="ARBA00023157"/>
    </source>
</evidence>
<evidence type="ECO:0000259" key="9">
    <source>
        <dbReference type="SMART" id="SM00092"/>
    </source>
</evidence>
<evidence type="ECO:0000256" key="2">
    <source>
        <dbReference type="ARBA" id="ARBA00005600"/>
    </source>
</evidence>
<dbReference type="GO" id="GO:0003676">
    <property type="term" value="F:nucleic acid binding"/>
    <property type="evidence" value="ECO:0007669"/>
    <property type="project" value="InterPro"/>
</dbReference>
<dbReference type="InterPro" id="IPR036816">
    <property type="entry name" value="RNaseA-like_dom_sf"/>
</dbReference>
<dbReference type="GO" id="GO:0050830">
    <property type="term" value="P:defense response to Gram-positive bacterium"/>
    <property type="evidence" value="ECO:0007669"/>
    <property type="project" value="TreeGrafter"/>
</dbReference>
<comment type="subcellular location">
    <subcellularLocation>
        <location evidence="1">Secreted</location>
    </subcellularLocation>
</comment>
<sequence length="149" mass="17061">MKLQWILLLGACVVVRAANPPPGYNRFVRIHTQTRMVTQDCSRVMRRLQLNEPGTQNCKYTNTFIVTNPILEQVEAVCINAGTRDFAARDIFTSTQRFSLITCRLSSGTQHPDCVYDGTASTRRIRVSCERDLQNRRILWPTHYEGDVV</sequence>
<evidence type="ECO:0000256" key="3">
    <source>
        <dbReference type="ARBA" id="ARBA00022525"/>
    </source>
</evidence>
<reference evidence="10" key="1">
    <citation type="submission" date="2009-03" db="EMBL/GenBank/DDBJ databases">
        <title>Osmerus mordax full-length cDNAs.</title>
        <authorList>
            <person name="von Schalburg K."/>
            <person name="Leong J."/>
            <person name="Cooper G."/>
            <person name="Davidson W.S."/>
            <person name="Koop B.F."/>
        </authorList>
    </citation>
    <scope>NUCLEOTIDE SEQUENCE</scope>
    <source>
        <tissue evidence="10">Brain</tissue>
    </source>
</reference>
<dbReference type="GO" id="GO:0001525">
    <property type="term" value="P:angiogenesis"/>
    <property type="evidence" value="ECO:0007669"/>
    <property type="project" value="TreeGrafter"/>
</dbReference>
<dbReference type="InterPro" id="IPR023411">
    <property type="entry name" value="RNaseA_AS"/>
</dbReference>
<feature type="domain" description="Ribonuclease A-domain" evidence="9">
    <location>
        <begin position="20"/>
        <end position="148"/>
    </location>
</feature>
<organism evidence="10">
    <name type="scientific">Osmerus mordax</name>
    <name type="common">Rainbow smelt</name>
    <name type="synonym">Atherina mordax</name>
    <dbReference type="NCBI Taxonomy" id="8014"/>
    <lineage>
        <taxon>Eukaryota</taxon>
        <taxon>Metazoa</taxon>
        <taxon>Chordata</taxon>
        <taxon>Craniata</taxon>
        <taxon>Vertebrata</taxon>
        <taxon>Euteleostomi</taxon>
        <taxon>Actinopterygii</taxon>
        <taxon>Neopterygii</taxon>
        <taxon>Teleostei</taxon>
        <taxon>Stomiati</taxon>
        <taxon>Osmeriformes</taxon>
        <taxon>Osmeridae</taxon>
        <taxon>Osmerus</taxon>
    </lineage>
</organism>
<proteinExistence type="evidence at transcript level"/>
<dbReference type="PANTHER" id="PTHR11437">
    <property type="entry name" value="RIBONUCLEASE"/>
    <property type="match status" value="1"/>
</dbReference>
<dbReference type="GO" id="GO:0004519">
    <property type="term" value="F:endonuclease activity"/>
    <property type="evidence" value="ECO:0007669"/>
    <property type="project" value="UniProtKB-KW"/>
</dbReference>
<dbReference type="InterPro" id="IPR001427">
    <property type="entry name" value="RNaseA"/>
</dbReference>
<keyword evidence="7" id="KW-1015">Disulfide bond</keyword>
<evidence type="ECO:0000256" key="6">
    <source>
        <dbReference type="ARBA" id="ARBA00022801"/>
    </source>
</evidence>
<keyword evidence="5 8" id="KW-0255">Endonuclease</keyword>
<keyword evidence="6 8" id="KW-0378">Hydrolase</keyword>
<dbReference type="GO" id="GO:0004540">
    <property type="term" value="F:RNA nuclease activity"/>
    <property type="evidence" value="ECO:0007669"/>
    <property type="project" value="TreeGrafter"/>
</dbReference>
<keyword evidence="4 8" id="KW-0540">Nuclease</keyword>
<protein>
    <submittedName>
        <fullName evidence="10">Ribonuclease</fullName>
    </submittedName>
</protein>
<accession>C1BKN7</accession>
<dbReference type="Pfam" id="PF00074">
    <property type="entry name" value="RnaseA"/>
    <property type="match status" value="1"/>
</dbReference>
<evidence type="ECO:0000256" key="5">
    <source>
        <dbReference type="ARBA" id="ARBA00022759"/>
    </source>
</evidence>
<keyword evidence="3" id="KW-0964">Secreted</keyword>
<evidence type="ECO:0000256" key="8">
    <source>
        <dbReference type="RuleBase" id="RU000651"/>
    </source>
</evidence>
<dbReference type="EMBL" id="BT075166">
    <property type="protein sequence ID" value="ACO09590.1"/>
    <property type="molecule type" value="mRNA"/>
</dbReference>
<evidence type="ECO:0000256" key="4">
    <source>
        <dbReference type="ARBA" id="ARBA00022722"/>
    </source>
</evidence>
<dbReference type="AlphaFoldDB" id="C1BKN7"/>